<dbReference type="Pfam" id="PF13701">
    <property type="entry name" value="DDE_Tnp_1_4"/>
    <property type="match status" value="1"/>
</dbReference>
<dbReference type="AlphaFoldDB" id="A0A1M7V1K2"/>
<evidence type="ECO:0000259" key="1">
    <source>
        <dbReference type="Pfam" id="PF13701"/>
    </source>
</evidence>
<dbReference type="OrthoDB" id="3718343at2"/>
<sequence>MRVFHKLSAVFDDPNLISVAGLAPVMALAERAGLQELVAEHVTVPGSAGANAAVKVPALVAGMVAGADSISDLDLLRHGGMGRLFDGMRAPTTLGTFLRAVSFGHVRQFDAVASRQLVALAGQTPVLAGADQVAYLDVDDTIRETHGYAKQGAGYGYSGVKGLNALVATVSTPLIAPVIAGTRLRKGATNSARGAFALIGAALATARQAGAGTAPGAMITVRADSAFYNSKVVAAARRGGARFSVTARMDPAVRRAIAAIGEGAWTAIKYPDAIWEEGEQRWISDAEVAEIDFVAFTSRRKSEHVPARLIVRRVKRLNPASVPAGQTALFAEYRHHAVFTDSPLSMLAAEAAHRDHAIVEQVIAELKAGPLAHLPSGTFTANAAWLVCAAMAFNLTRAAGALAGSFHAKARTATIRAQLINVPARIASSARRLRLHLPRNWPWQTGYQQLFTATLAPPGTAAA</sequence>
<dbReference type="InterPro" id="IPR047960">
    <property type="entry name" value="Transpos_IS1380"/>
</dbReference>
<accession>A0A1M7V1K2</accession>
<dbReference type="Proteomes" id="UP000184428">
    <property type="component" value="Unassembled WGS sequence"/>
</dbReference>
<dbReference type="EMBL" id="FRDM01000096">
    <property type="protein sequence ID" value="SHN89067.1"/>
    <property type="molecule type" value="Genomic_DNA"/>
</dbReference>
<evidence type="ECO:0000313" key="2">
    <source>
        <dbReference type="EMBL" id="SHN89067.1"/>
    </source>
</evidence>
<evidence type="ECO:0000313" key="3">
    <source>
        <dbReference type="Proteomes" id="UP000184428"/>
    </source>
</evidence>
<dbReference type="RefSeq" id="WP_072921584.1">
    <property type="nucleotide sequence ID" value="NZ_FRDM01000096.1"/>
</dbReference>
<reference evidence="2 3" key="1">
    <citation type="submission" date="2016-12" db="EMBL/GenBank/DDBJ databases">
        <authorList>
            <person name="Song W.-J."/>
            <person name="Kurnit D.M."/>
        </authorList>
    </citation>
    <scope>NUCLEOTIDE SEQUENCE [LARGE SCALE GENOMIC DNA]</scope>
    <source>
        <strain evidence="2 3">DSM 43162</strain>
    </source>
</reference>
<organism evidence="2 3">
    <name type="scientific">Geodermatophilus obscurus</name>
    <dbReference type="NCBI Taxonomy" id="1861"/>
    <lineage>
        <taxon>Bacteria</taxon>
        <taxon>Bacillati</taxon>
        <taxon>Actinomycetota</taxon>
        <taxon>Actinomycetes</taxon>
        <taxon>Geodermatophilales</taxon>
        <taxon>Geodermatophilaceae</taxon>
        <taxon>Geodermatophilus</taxon>
    </lineage>
</organism>
<name>A0A1M7V1K2_9ACTN</name>
<protein>
    <submittedName>
        <fullName evidence="2">Transposase DDE domain group 1</fullName>
    </submittedName>
</protein>
<dbReference type="NCBIfam" id="NF033539">
    <property type="entry name" value="transpos_IS1380"/>
    <property type="match status" value="1"/>
</dbReference>
<gene>
    <name evidence="2" type="ORF">SAMN05660350_05062</name>
</gene>
<feature type="domain" description="Transposase DDE" evidence="1">
    <location>
        <begin position="6"/>
        <end position="452"/>
    </location>
</feature>
<dbReference type="InterPro" id="IPR025668">
    <property type="entry name" value="Tnp_DDE_dom"/>
</dbReference>
<proteinExistence type="predicted"/>